<gene>
    <name evidence="2" type="ORF">B0H16DRAFT_267000</name>
</gene>
<proteinExistence type="predicted"/>
<organism evidence="2 3">
    <name type="scientific">Mycena metata</name>
    <dbReference type="NCBI Taxonomy" id="1033252"/>
    <lineage>
        <taxon>Eukaryota</taxon>
        <taxon>Fungi</taxon>
        <taxon>Dikarya</taxon>
        <taxon>Basidiomycota</taxon>
        <taxon>Agaricomycotina</taxon>
        <taxon>Agaricomycetes</taxon>
        <taxon>Agaricomycetidae</taxon>
        <taxon>Agaricales</taxon>
        <taxon>Marasmiineae</taxon>
        <taxon>Mycenaceae</taxon>
        <taxon>Mycena</taxon>
    </lineage>
</organism>
<feature type="compositionally biased region" description="Basic residues" evidence="1">
    <location>
        <begin position="196"/>
        <end position="214"/>
    </location>
</feature>
<dbReference type="EMBL" id="JARKIB010000187">
    <property type="protein sequence ID" value="KAJ7726347.1"/>
    <property type="molecule type" value="Genomic_DNA"/>
</dbReference>
<comment type="caution">
    <text evidence="2">The sequence shown here is derived from an EMBL/GenBank/DDBJ whole genome shotgun (WGS) entry which is preliminary data.</text>
</comment>
<name>A0AAD7HR60_9AGAR</name>
<evidence type="ECO:0000256" key="1">
    <source>
        <dbReference type="SAM" id="MobiDB-lite"/>
    </source>
</evidence>
<evidence type="ECO:0000313" key="3">
    <source>
        <dbReference type="Proteomes" id="UP001215598"/>
    </source>
</evidence>
<protein>
    <submittedName>
        <fullName evidence="2">Uncharacterized protein</fullName>
    </submittedName>
</protein>
<evidence type="ECO:0000313" key="2">
    <source>
        <dbReference type="EMBL" id="KAJ7726347.1"/>
    </source>
</evidence>
<sequence length="257" mass="29661">MARLLPLLVPRYVNWVLLVYSSHGRCRYHENLDSGFVNSRLLDLPVSIYPLYPSFWFVCCDLLRLSMRGFYLSTRVEAKPPPDFNESFACGRVVKGCGQMGAHPRSSRPRFNLANCQIVECPRTRDNKYTQGNCGWLKILSTSHSKRSYQQRYLLPPLKAGPGIIYPRPRVRVAVSADPSAVQIFRRFSYRRRSPLFHPRTHAPRHSRTRKPRQKVAAQRLPDSRPRLSIDAPATCRRRFPLLASLTDIFTHLLSRA</sequence>
<dbReference type="Proteomes" id="UP001215598">
    <property type="component" value="Unassembled WGS sequence"/>
</dbReference>
<feature type="region of interest" description="Disordered" evidence="1">
    <location>
        <begin position="196"/>
        <end position="228"/>
    </location>
</feature>
<reference evidence="2" key="1">
    <citation type="submission" date="2023-03" db="EMBL/GenBank/DDBJ databases">
        <title>Massive genome expansion in bonnet fungi (Mycena s.s.) driven by repeated elements and novel gene families across ecological guilds.</title>
        <authorList>
            <consortium name="Lawrence Berkeley National Laboratory"/>
            <person name="Harder C.B."/>
            <person name="Miyauchi S."/>
            <person name="Viragh M."/>
            <person name="Kuo A."/>
            <person name="Thoen E."/>
            <person name="Andreopoulos B."/>
            <person name="Lu D."/>
            <person name="Skrede I."/>
            <person name="Drula E."/>
            <person name="Henrissat B."/>
            <person name="Morin E."/>
            <person name="Kohler A."/>
            <person name="Barry K."/>
            <person name="LaButti K."/>
            <person name="Morin E."/>
            <person name="Salamov A."/>
            <person name="Lipzen A."/>
            <person name="Mereny Z."/>
            <person name="Hegedus B."/>
            <person name="Baldrian P."/>
            <person name="Stursova M."/>
            <person name="Weitz H."/>
            <person name="Taylor A."/>
            <person name="Grigoriev I.V."/>
            <person name="Nagy L.G."/>
            <person name="Martin F."/>
            <person name="Kauserud H."/>
        </authorList>
    </citation>
    <scope>NUCLEOTIDE SEQUENCE</scope>
    <source>
        <strain evidence="2">CBHHK182m</strain>
    </source>
</reference>
<dbReference type="AlphaFoldDB" id="A0AAD7HR60"/>
<accession>A0AAD7HR60</accession>
<keyword evidence="3" id="KW-1185">Reference proteome</keyword>